<evidence type="ECO:0000256" key="1">
    <source>
        <dbReference type="ARBA" id="ARBA00008655"/>
    </source>
</evidence>
<feature type="transmembrane region" description="Helical" evidence="4">
    <location>
        <begin position="21"/>
        <end position="42"/>
    </location>
</feature>
<keyword evidence="4" id="KW-1133">Transmembrane helix</keyword>
<sequence>MGSRLAEFKKLVMRIIGVLRYVVSTVVMLGAAPELFFLWSIWKGFSLFLPAWAYQMGDDISYSIYQRLVLFFFHHCTGLQVYFYGDTEEVFKKKETVLYVANHQSTVDWILTNMVAVEQGSLGHLRFVMKHELQMLPLYGYYFYQHGCIYVRRSHFEAQKMVKSIEYLKDPRIPTWVVIFPEGTRFDPGDKVRATRSREVAIKAGFTPLEHHLTPRAKGAWLVVRNLHQRLDAVYDVTVAYAGTCNAFGSRTRAPHLVDFLLGKCKAVHIHVRRIPMSSVPQEETHFQRWIHSLFVEKDRLLKSFYACESSSDAKVGPSKAVLWGPGENGNGAILKQSLGLRSTLPSLLLFSLLSIPLFFTKFGRSVYFNTLVGGTLGGYAWLAIASVC</sequence>
<dbReference type="OrthoDB" id="189226at2759"/>
<evidence type="ECO:0000256" key="3">
    <source>
        <dbReference type="ARBA" id="ARBA00023315"/>
    </source>
</evidence>
<dbReference type="GO" id="GO:0016746">
    <property type="term" value="F:acyltransferase activity"/>
    <property type="evidence" value="ECO:0007669"/>
    <property type="project" value="UniProtKB-KW"/>
</dbReference>
<dbReference type="GO" id="GO:0036149">
    <property type="term" value="P:phosphatidylinositol acyl-chain remodeling"/>
    <property type="evidence" value="ECO:0007669"/>
    <property type="project" value="TreeGrafter"/>
</dbReference>
<accession>A0A8K0K989</accession>
<name>A0A8K0K989_LADFU</name>
<dbReference type="SUPFAM" id="SSF69593">
    <property type="entry name" value="Glycerol-3-phosphate (1)-acyltransferase"/>
    <property type="match status" value="1"/>
</dbReference>
<gene>
    <name evidence="6" type="ORF">J437_LFUL009878</name>
</gene>
<protein>
    <recommendedName>
        <fullName evidence="5">Phospholipid/glycerol acyltransferase domain-containing protein</fullName>
    </recommendedName>
</protein>
<dbReference type="AlphaFoldDB" id="A0A8K0K989"/>
<keyword evidence="4" id="KW-0812">Transmembrane</keyword>
<dbReference type="InterPro" id="IPR002123">
    <property type="entry name" value="Plipid/glycerol_acylTrfase"/>
</dbReference>
<proteinExistence type="inferred from homology"/>
<keyword evidence="3" id="KW-0012">Acyltransferase</keyword>
<evidence type="ECO:0000313" key="6">
    <source>
        <dbReference type="EMBL" id="KAG8230198.1"/>
    </source>
</evidence>
<evidence type="ECO:0000256" key="4">
    <source>
        <dbReference type="SAM" id="Phobius"/>
    </source>
</evidence>
<keyword evidence="4" id="KW-0472">Membrane</keyword>
<keyword evidence="7" id="KW-1185">Reference proteome</keyword>
<evidence type="ECO:0000259" key="5">
    <source>
        <dbReference type="SMART" id="SM00563"/>
    </source>
</evidence>
<reference evidence="6" key="2">
    <citation type="submission" date="2017-10" db="EMBL/GenBank/DDBJ databases">
        <title>Ladona fulva Genome sequencing and assembly.</title>
        <authorList>
            <person name="Murali S."/>
            <person name="Richards S."/>
            <person name="Bandaranaike D."/>
            <person name="Bellair M."/>
            <person name="Blankenburg K."/>
            <person name="Chao H."/>
            <person name="Dinh H."/>
            <person name="Doddapaneni H."/>
            <person name="Dugan-Rocha S."/>
            <person name="Elkadiri S."/>
            <person name="Gnanaolivu R."/>
            <person name="Hernandez B."/>
            <person name="Skinner E."/>
            <person name="Javaid M."/>
            <person name="Lee S."/>
            <person name="Li M."/>
            <person name="Ming W."/>
            <person name="Munidasa M."/>
            <person name="Muniz J."/>
            <person name="Nguyen L."/>
            <person name="Hughes D."/>
            <person name="Osuji N."/>
            <person name="Pu L.-L."/>
            <person name="Puazo M."/>
            <person name="Qu C."/>
            <person name="Quiroz J."/>
            <person name="Raj R."/>
            <person name="Weissenberger G."/>
            <person name="Xin Y."/>
            <person name="Zou X."/>
            <person name="Han Y."/>
            <person name="Worley K."/>
            <person name="Muzny D."/>
            <person name="Gibbs R."/>
        </authorList>
    </citation>
    <scope>NUCLEOTIDE SEQUENCE</scope>
    <source>
        <strain evidence="6">Sampled in the wild</strain>
    </source>
</reference>
<dbReference type="Pfam" id="PF01553">
    <property type="entry name" value="Acyltransferase"/>
    <property type="match status" value="1"/>
</dbReference>
<comment type="similarity">
    <text evidence="1">Belongs to the 1-acyl-sn-glycerol-3-phosphate acyltransferase family.</text>
</comment>
<dbReference type="CDD" id="cd07990">
    <property type="entry name" value="LPLAT_LCLAT1-like"/>
    <property type="match status" value="1"/>
</dbReference>
<feature type="transmembrane region" description="Helical" evidence="4">
    <location>
        <begin position="62"/>
        <end position="84"/>
    </location>
</feature>
<reference evidence="6" key="1">
    <citation type="submission" date="2013-04" db="EMBL/GenBank/DDBJ databases">
        <authorList>
            <person name="Qu J."/>
            <person name="Murali S.C."/>
            <person name="Bandaranaike D."/>
            <person name="Bellair M."/>
            <person name="Blankenburg K."/>
            <person name="Chao H."/>
            <person name="Dinh H."/>
            <person name="Doddapaneni H."/>
            <person name="Downs B."/>
            <person name="Dugan-Rocha S."/>
            <person name="Elkadiri S."/>
            <person name="Gnanaolivu R.D."/>
            <person name="Hernandez B."/>
            <person name="Javaid M."/>
            <person name="Jayaseelan J.C."/>
            <person name="Lee S."/>
            <person name="Li M."/>
            <person name="Ming W."/>
            <person name="Munidasa M."/>
            <person name="Muniz J."/>
            <person name="Nguyen L."/>
            <person name="Ongeri F."/>
            <person name="Osuji N."/>
            <person name="Pu L.-L."/>
            <person name="Puazo M."/>
            <person name="Qu C."/>
            <person name="Quiroz J."/>
            <person name="Raj R."/>
            <person name="Weissenberger G."/>
            <person name="Xin Y."/>
            <person name="Zou X."/>
            <person name="Han Y."/>
            <person name="Richards S."/>
            <person name="Worley K."/>
            <person name="Muzny D."/>
            <person name="Gibbs R."/>
        </authorList>
    </citation>
    <scope>NUCLEOTIDE SEQUENCE</scope>
    <source>
        <strain evidence="6">Sampled in the wild</strain>
    </source>
</reference>
<dbReference type="Pfam" id="PF16076">
    <property type="entry name" value="Acyltransf_C"/>
    <property type="match status" value="1"/>
</dbReference>
<feature type="transmembrane region" description="Helical" evidence="4">
    <location>
        <begin position="367"/>
        <end position="388"/>
    </location>
</feature>
<dbReference type="GO" id="GO:0005739">
    <property type="term" value="C:mitochondrion"/>
    <property type="evidence" value="ECO:0007669"/>
    <property type="project" value="TreeGrafter"/>
</dbReference>
<evidence type="ECO:0000313" key="7">
    <source>
        <dbReference type="Proteomes" id="UP000792457"/>
    </source>
</evidence>
<feature type="transmembrane region" description="Helical" evidence="4">
    <location>
        <begin position="344"/>
        <end position="361"/>
    </location>
</feature>
<keyword evidence="2" id="KW-0808">Transferase</keyword>
<dbReference type="SMART" id="SM00563">
    <property type="entry name" value="PlsC"/>
    <property type="match status" value="1"/>
</dbReference>
<dbReference type="PANTHER" id="PTHR10983:SF73">
    <property type="entry name" value="1-ACYL-SN-GLYCEROL-3-PHOSPHATE ACYLTRANSFERASE EPSILON"/>
    <property type="match status" value="1"/>
</dbReference>
<evidence type="ECO:0000256" key="2">
    <source>
        <dbReference type="ARBA" id="ARBA00022679"/>
    </source>
</evidence>
<dbReference type="GO" id="GO:0005783">
    <property type="term" value="C:endoplasmic reticulum"/>
    <property type="evidence" value="ECO:0007669"/>
    <property type="project" value="TreeGrafter"/>
</dbReference>
<feature type="domain" description="Phospholipid/glycerol acyltransferase" evidence="5">
    <location>
        <begin position="97"/>
        <end position="221"/>
    </location>
</feature>
<dbReference type="EMBL" id="KZ308470">
    <property type="protein sequence ID" value="KAG8230198.1"/>
    <property type="molecule type" value="Genomic_DNA"/>
</dbReference>
<dbReference type="Proteomes" id="UP000792457">
    <property type="component" value="Unassembled WGS sequence"/>
</dbReference>
<organism evidence="6 7">
    <name type="scientific">Ladona fulva</name>
    <name type="common">Scarce chaser dragonfly</name>
    <name type="synonym">Libellula fulva</name>
    <dbReference type="NCBI Taxonomy" id="123851"/>
    <lineage>
        <taxon>Eukaryota</taxon>
        <taxon>Metazoa</taxon>
        <taxon>Ecdysozoa</taxon>
        <taxon>Arthropoda</taxon>
        <taxon>Hexapoda</taxon>
        <taxon>Insecta</taxon>
        <taxon>Pterygota</taxon>
        <taxon>Palaeoptera</taxon>
        <taxon>Odonata</taxon>
        <taxon>Epiprocta</taxon>
        <taxon>Anisoptera</taxon>
        <taxon>Libelluloidea</taxon>
        <taxon>Libellulidae</taxon>
        <taxon>Ladona</taxon>
    </lineage>
</organism>
<dbReference type="InterPro" id="IPR032098">
    <property type="entry name" value="Acyltransf_C"/>
</dbReference>
<dbReference type="PANTHER" id="PTHR10983">
    <property type="entry name" value="1-ACYLGLYCEROL-3-PHOSPHATE ACYLTRANSFERASE-RELATED"/>
    <property type="match status" value="1"/>
</dbReference>
<comment type="caution">
    <text evidence="6">The sequence shown here is derived from an EMBL/GenBank/DDBJ whole genome shotgun (WGS) entry which is preliminary data.</text>
</comment>